<feature type="domain" description="EamA" evidence="2">
    <location>
        <begin position="8"/>
        <end position="136"/>
    </location>
</feature>
<evidence type="ECO:0000256" key="1">
    <source>
        <dbReference type="SAM" id="Phobius"/>
    </source>
</evidence>
<accession>A0A1Y5STY7</accession>
<keyword evidence="4" id="KW-1185">Reference proteome</keyword>
<feature type="transmembrane region" description="Helical" evidence="1">
    <location>
        <begin position="65"/>
        <end position="86"/>
    </location>
</feature>
<sequence>MTRRAATLTGLIAILLWALLGVFTVATAPVSPLQLNAVCLGIGALIGFGWIAAKGTWAKLRDVPIWVYAFGTAGIFGYHFLYFTALRLAPPAQAGLICYLWPLLIVLFSGLLPGERVRAVHLIGAGLAFAGVALILLDRGADFDPAAGAGYAVALVAALFWSGYSVGSRRLGDTPTEAVAIFCAASAILALAAHLALEQTLWPSRPTGWLAILGLGIGPVGAAFYVWDIGVKKGDIQLLGTASYAAPLLSTVALVVTGAAMARPSLFVAAALITAGALFAAQGSRRVTQKA</sequence>
<dbReference type="AlphaFoldDB" id="A0A1Y5STY7"/>
<dbReference type="InterPro" id="IPR037185">
    <property type="entry name" value="EmrE-like"/>
</dbReference>
<reference evidence="3 4" key="1">
    <citation type="submission" date="2017-03" db="EMBL/GenBank/DDBJ databases">
        <authorList>
            <person name="Afonso C.L."/>
            <person name="Miller P.J."/>
            <person name="Scott M.A."/>
            <person name="Spackman E."/>
            <person name="Goraichik I."/>
            <person name="Dimitrov K.M."/>
            <person name="Suarez D.L."/>
            <person name="Swayne D.E."/>
        </authorList>
    </citation>
    <scope>NUCLEOTIDE SEQUENCE [LARGE SCALE GENOMIC DNA]</scope>
    <source>
        <strain evidence="3 4">CECT 8620</strain>
    </source>
</reference>
<gene>
    <name evidence="3" type="primary">yddG</name>
    <name evidence="3" type="ORF">AQS8620_02030</name>
</gene>
<dbReference type="PANTHER" id="PTHR22911:SF76">
    <property type="entry name" value="EAMA DOMAIN-CONTAINING PROTEIN"/>
    <property type="match status" value="1"/>
</dbReference>
<organism evidence="3 4">
    <name type="scientific">Aquimixticola soesokkakensis</name>
    <dbReference type="NCBI Taxonomy" id="1519096"/>
    <lineage>
        <taxon>Bacteria</taxon>
        <taxon>Pseudomonadati</taxon>
        <taxon>Pseudomonadota</taxon>
        <taxon>Alphaproteobacteria</taxon>
        <taxon>Rhodobacterales</taxon>
        <taxon>Paracoccaceae</taxon>
        <taxon>Aquimixticola</taxon>
    </lineage>
</organism>
<dbReference type="SUPFAM" id="SSF103481">
    <property type="entry name" value="Multidrug resistance efflux transporter EmrE"/>
    <property type="match status" value="1"/>
</dbReference>
<dbReference type="Proteomes" id="UP000193862">
    <property type="component" value="Unassembled WGS sequence"/>
</dbReference>
<feature type="transmembrane region" description="Helical" evidence="1">
    <location>
        <begin position="178"/>
        <end position="197"/>
    </location>
</feature>
<dbReference type="RefSeq" id="WP_085836732.1">
    <property type="nucleotide sequence ID" value="NZ_FWFS01000007.1"/>
</dbReference>
<dbReference type="PANTHER" id="PTHR22911">
    <property type="entry name" value="ACYL-MALONYL CONDENSING ENZYME-RELATED"/>
    <property type="match status" value="1"/>
</dbReference>
<feature type="transmembrane region" description="Helical" evidence="1">
    <location>
        <begin position="209"/>
        <end position="227"/>
    </location>
</feature>
<evidence type="ECO:0000313" key="4">
    <source>
        <dbReference type="Proteomes" id="UP000193862"/>
    </source>
</evidence>
<dbReference type="InterPro" id="IPR000620">
    <property type="entry name" value="EamA_dom"/>
</dbReference>
<keyword evidence="1" id="KW-0472">Membrane</keyword>
<dbReference type="EMBL" id="FWFS01000007">
    <property type="protein sequence ID" value="SLN48471.1"/>
    <property type="molecule type" value="Genomic_DNA"/>
</dbReference>
<protein>
    <submittedName>
        <fullName evidence="3">Aromatic amino acid exporter YddG</fullName>
    </submittedName>
</protein>
<evidence type="ECO:0000313" key="3">
    <source>
        <dbReference type="EMBL" id="SLN48471.1"/>
    </source>
</evidence>
<evidence type="ECO:0000259" key="2">
    <source>
        <dbReference type="Pfam" id="PF00892"/>
    </source>
</evidence>
<feature type="transmembrane region" description="Helical" evidence="1">
    <location>
        <begin position="34"/>
        <end position="53"/>
    </location>
</feature>
<feature type="domain" description="EamA" evidence="2">
    <location>
        <begin position="150"/>
        <end position="280"/>
    </location>
</feature>
<dbReference type="GO" id="GO:0016020">
    <property type="term" value="C:membrane"/>
    <property type="evidence" value="ECO:0007669"/>
    <property type="project" value="InterPro"/>
</dbReference>
<feature type="transmembrane region" description="Helical" evidence="1">
    <location>
        <begin position="266"/>
        <end position="283"/>
    </location>
</feature>
<proteinExistence type="predicted"/>
<name>A0A1Y5STY7_9RHOB</name>
<dbReference type="Pfam" id="PF00892">
    <property type="entry name" value="EamA"/>
    <property type="match status" value="2"/>
</dbReference>
<dbReference type="OrthoDB" id="9795732at2"/>
<feature type="transmembrane region" description="Helical" evidence="1">
    <location>
        <begin position="149"/>
        <end position="166"/>
    </location>
</feature>
<feature type="transmembrane region" description="Helical" evidence="1">
    <location>
        <begin position="239"/>
        <end position="260"/>
    </location>
</feature>
<feature type="transmembrane region" description="Helical" evidence="1">
    <location>
        <begin position="92"/>
        <end position="112"/>
    </location>
</feature>
<keyword evidence="1" id="KW-0812">Transmembrane</keyword>
<feature type="transmembrane region" description="Helical" evidence="1">
    <location>
        <begin position="119"/>
        <end position="137"/>
    </location>
</feature>
<keyword evidence="1" id="KW-1133">Transmembrane helix</keyword>